<dbReference type="RefSeq" id="WP_096725629.1">
    <property type="nucleotide sequence ID" value="NZ_MTZV01000006.1"/>
</dbReference>
<dbReference type="NCBIfam" id="TIGR03506">
    <property type="entry name" value="FlgEFG_subfam"/>
    <property type="match status" value="1"/>
</dbReference>
<dbReference type="Pfam" id="PF06429">
    <property type="entry name" value="Flg_bbr_C"/>
    <property type="match status" value="1"/>
</dbReference>
<sequence length="268" mass="28436">MADAYAVTLASMHQDMTRLNHVALNLANVSTPGYKREAVAVQPFVDVVDALLGTAAGNPHDAMASGVLVDNGAQAPGALQVRHDMRPGTIKMTGEPLDLALTGDGFFEVSTPSGPAYTRQGNFRLDGQGHLVTAQGYPVMGKGGDIYLTTQTPSIDTQGAITEPDTMAGPNAPPRGTPVAQLRIVQFEHPEKLSSLGNGLMSGNDRATAVAEGSVQIRQGALENANVDSMQEMMELMRTMRHFESMQKIAQGYDEMLGLSLQKLGDLS</sequence>
<keyword evidence="7" id="KW-0282">Flagellum</keyword>
<comment type="caution">
    <text evidence="7">The sequence shown here is derived from an EMBL/GenBank/DDBJ whole genome shotgun (WGS) entry which is preliminary data.</text>
</comment>
<dbReference type="InterPro" id="IPR020013">
    <property type="entry name" value="Flagellar_FlgE/F/G"/>
</dbReference>
<dbReference type="SUPFAM" id="SSF117143">
    <property type="entry name" value="Flagellar hook protein flgE"/>
    <property type="match status" value="1"/>
</dbReference>
<dbReference type="InterPro" id="IPR053967">
    <property type="entry name" value="LlgE_F_G-like_D1"/>
</dbReference>
<evidence type="ECO:0000313" key="8">
    <source>
        <dbReference type="Proteomes" id="UP000218022"/>
    </source>
</evidence>
<evidence type="ECO:0000259" key="5">
    <source>
        <dbReference type="Pfam" id="PF06429"/>
    </source>
</evidence>
<evidence type="ECO:0000256" key="4">
    <source>
        <dbReference type="RuleBase" id="RU362116"/>
    </source>
</evidence>
<protein>
    <submittedName>
        <fullName evidence="7">Flagellar hook-basal body protein</fullName>
    </submittedName>
</protein>
<name>A0A2A4ETG4_9BURK</name>
<dbReference type="PANTHER" id="PTHR30435:SF19">
    <property type="entry name" value="FLAGELLAR BASAL-BODY ROD PROTEIN FLGG"/>
    <property type="match status" value="1"/>
</dbReference>
<gene>
    <name evidence="7" type="ORF">BWP39_29015</name>
</gene>
<dbReference type="InterPro" id="IPR010930">
    <property type="entry name" value="Flg_bb/hook_C_dom"/>
</dbReference>
<dbReference type="PANTHER" id="PTHR30435">
    <property type="entry name" value="FLAGELLAR PROTEIN"/>
    <property type="match status" value="1"/>
</dbReference>
<dbReference type="InterPro" id="IPR037925">
    <property type="entry name" value="FlgE/F/G-like"/>
</dbReference>
<feature type="domain" description="Flagellar basal-body/hook protein C-terminal" evidence="5">
    <location>
        <begin position="218"/>
        <end position="259"/>
    </location>
</feature>
<dbReference type="Proteomes" id="UP000218022">
    <property type="component" value="Unassembled WGS sequence"/>
</dbReference>
<evidence type="ECO:0000313" key="7">
    <source>
        <dbReference type="EMBL" id="PCE23722.1"/>
    </source>
</evidence>
<evidence type="ECO:0000256" key="1">
    <source>
        <dbReference type="ARBA" id="ARBA00004117"/>
    </source>
</evidence>
<dbReference type="Pfam" id="PF22692">
    <property type="entry name" value="LlgE_F_G_D1"/>
    <property type="match status" value="1"/>
</dbReference>
<dbReference type="AlphaFoldDB" id="A0A2A4ETG4"/>
<keyword evidence="7" id="KW-0969">Cilium</keyword>
<dbReference type="EMBL" id="MTZV01000006">
    <property type="protein sequence ID" value="PCE23722.1"/>
    <property type="molecule type" value="Genomic_DNA"/>
</dbReference>
<comment type="subcellular location">
    <subcellularLocation>
        <location evidence="1 4">Bacterial flagellum basal body</location>
    </subcellularLocation>
</comment>
<feature type="domain" description="Flagellar hook protein FlgE/F/G-like D1" evidence="6">
    <location>
        <begin position="100"/>
        <end position="162"/>
    </location>
</feature>
<evidence type="ECO:0000256" key="3">
    <source>
        <dbReference type="ARBA" id="ARBA00023143"/>
    </source>
</evidence>
<dbReference type="GO" id="GO:0009425">
    <property type="term" value="C:bacterial-type flagellum basal body"/>
    <property type="evidence" value="ECO:0007669"/>
    <property type="project" value="UniProtKB-SubCell"/>
</dbReference>
<comment type="similarity">
    <text evidence="2 4">Belongs to the flagella basal body rod proteins family.</text>
</comment>
<keyword evidence="3 4" id="KW-0975">Bacterial flagellum</keyword>
<evidence type="ECO:0000259" key="6">
    <source>
        <dbReference type="Pfam" id="PF22692"/>
    </source>
</evidence>
<evidence type="ECO:0000256" key="2">
    <source>
        <dbReference type="ARBA" id="ARBA00009677"/>
    </source>
</evidence>
<reference evidence="7 8" key="1">
    <citation type="submission" date="2017-01" db="EMBL/GenBank/DDBJ databases">
        <title>Whole-Genome Shotgun Sequencing of Two beta-Proteobacterial Species in Search of the Bulgecin Biosynthetic Cluster.</title>
        <authorList>
            <person name="Horsman M.E."/>
            <person name="Marous D.R."/>
            <person name="Li R."/>
            <person name="Oliver R.A."/>
            <person name="Byun B."/>
            <person name="Emrich S.J."/>
            <person name="Boggess B."/>
            <person name="Townsend C.A."/>
            <person name="Mobashery S."/>
        </authorList>
    </citation>
    <scope>NUCLEOTIDE SEQUENCE [LARGE SCALE GENOMIC DNA]</scope>
    <source>
        <strain evidence="7 8">ATCC 31363</strain>
    </source>
</reference>
<organism evidence="7 8">
    <name type="scientific">Paraburkholderia acidicola</name>
    <dbReference type="NCBI Taxonomy" id="1912599"/>
    <lineage>
        <taxon>Bacteria</taxon>
        <taxon>Pseudomonadati</taxon>
        <taxon>Pseudomonadota</taxon>
        <taxon>Betaproteobacteria</taxon>
        <taxon>Burkholderiales</taxon>
        <taxon>Burkholderiaceae</taxon>
        <taxon>Paraburkholderia</taxon>
    </lineage>
</organism>
<keyword evidence="7" id="KW-0966">Cell projection</keyword>
<proteinExistence type="inferred from homology"/>
<dbReference type="OrthoDB" id="9804559at2"/>
<accession>A0A2A4ETG4</accession>
<dbReference type="GO" id="GO:0071978">
    <property type="term" value="P:bacterial-type flagellum-dependent swarming motility"/>
    <property type="evidence" value="ECO:0007669"/>
    <property type="project" value="TreeGrafter"/>
</dbReference>